<evidence type="ECO:0000256" key="1">
    <source>
        <dbReference type="SAM" id="MobiDB-lite"/>
    </source>
</evidence>
<dbReference type="PANTHER" id="PTHR15508:SF2">
    <property type="entry name" value="RIBOSOMAL PROTEIN S6 KINASE DELTA-1"/>
    <property type="match status" value="1"/>
</dbReference>
<proteinExistence type="predicted"/>
<sequence length="1207" mass="134047">MLSPRERGADLARFYTVTEPRRHPRGHTVYKVTARIVVWKRYSDFKKLHKDLWQIHKNLCRHTELFPPFAKAIVFGRFDETVIEERRQCAEDLLQFSANIPALYNSKQLEEFFKGGEVHDGSELIGPVEPLSDSLTDNLSDCSSEDKVHFAEGVHINGGRYKLTVVEMFLYRIRKDLSGLDDVTLTSQSECGGFSSDSDLISLTVDVDSLAEVDDGMASNQSSPSRAAGLGVTPEPPVQSTLASEQEWSKPEGEKESHGLFTGSLKSRPGKQDYLEKAGELIKLALKKEEEEDYETALSFYRKGVDLLLEGVQGESSPTRREAVKRKTAEYLMRAEKISSLYHKTSEDASVSMTSTAVMLNCVIVNECPIAMQAEIQPDFLLVEREEGARMFARPGELEALSHPWGRYQCICIKTRRLLAASEDLAMLQPPGSLSSRPSWNLRSPAEELKTFRVLGVIDKVLLVMDTRTQQTFILKGLRKSSECSRSRTTIIPRCVPNMVCLHKYIISEESVFLVLQHAEGGKLWSYVSKFLNRSPEESFEIPESRTSSSTKIYLEQPTPKETGSSTDSRESYGESTLKVVPLRSSLTPSSQDDSSIQEDGQESSKWMDSPSSSEEECTTSYLTLCNEYGQEKIDSGSLNEEPVAKAESGGLHTKERSSLQKRSVVGSDSFTSQIAPQERKLFIDDAESEIASPTRILDSLTRSKNSPMELFRIDSKDSTSELLGLEFGEKLHNLKSEPLKPLFSVPDHDRSLDALESKMGLKAHDTVSRGSNDSVPVISFKDAAVDDVNSIDEGRPDLLINLPGMSDEAEEPAVSRPAKFTKSDRDMSEVKLLETPDVLQLNNSADPCKAFDQEPNHVAPEVGDPAHKEANEQSSVTQGALGSLFTSDQEVGASEGGPLLQELGACSSNMMIKEESSYVSNPLSCAHEVSLDTGVPRKEGVPLFSSQADDSRKEAADSSMSPAAESKKTAPEEEDKIAGAGQKEIHQIFQDLDERLALTSRFNIPEDCIQRWAAEMVVALDALHREGIVCRDLNPNNILLNDRGHIQLTYFSRWREVEDSCDNDAIERMYCAPEVGAILEETEACDWWSLGAILFELLTGKSLVECHPSGINTHTSLSIPDHVSKEARSLIQQSLLVKDSGEMGKEETARQLKEASEGHVESVLLCSREENSFIDRQLFDSCSHTVFAAELHKYRARVDKFLVSAR</sequence>
<evidence type="ECO:0000313" key="5">
    <source>
        <dbReference type="Proteomes" id="UP000269221"/>
    </source>
</evidence>
<dbReference type="Gene3D" id="3.30.1520.10">
    <property type="entry name" value="Phox-like domain"/>
    <property type="match status" value="1"/>
</dbReference>
<comment type="caution">
    <text evidence="4">The sequence shown here is derived from an EMBL/GenBank/DDBJ whole genome shotgun (WGS) entry which is preliminary data.</text>
</comment>
<dbReference type="Pfam" id="PF00787">
    <property type="entry name" value="PX"/>
    <property type="match status" value="1"/>
</dbReference>
<dbReference type="InterPro" id="IPR036181">
    <property type="entry name" value="MIT_dom_sf"/>
</dbReference>
<dbReference type="InterPro" id="IPR001683">
    <property type="entry name" value="PX_dom"/>
</dbReference>
<protein>
    <recommendedName>
        <fullName evidence="6">Non-specific serine/threonine protein kinase</fullName>
    </recommendedName>
</protein>
<dbReference type="PANTHER" id="PTHR15508">
    <property type="entry name" value="RIBOSOMAL PROTEIN S6 KINASE"/>
    <property type="match status" value="1"/>
</dbReference>
<evidence type="ECO:0008006" key="6">
    <source>
        <dbReference type="Google" id="ProtNLM"/>
    </source>
</evidence>
<feature type="region of interest" description="Disordered" evidence="1">
    <location>
        <begin position="634"/>
        <end position="666"/>
    </location>
</feature>
<feature type="domain" description="Protein kinase" evidence="2">
    <location>
        <begin position="871"/>
        <end position="1165"/>
    </location>
</feature>
<dbReference type="InterPro" id="IPR007330">
    <property type="entry name" value="MIT_dom"/>
</dbReference>
<dbReference type="PROSITE" id="PS50195">
    <property type="entry name" value="PX"/>
    <property type="match status" value="1"/>
</dbReference>
<dbReference type="FunFam" id="1.20.58.80:FF:000005">
    <property type="entry name" value="ribosomal protein S6 kinase delta-1 isoform X1"/>
    <property type="match status" value="1"/>
</dbReference>
<dbReference type="FunFam" id="3.30.1520.10:FF:000017">
    <property type="entry name" value="ribosomal protein S6 kinase delta-1 isoform X1"/>
    <property type="match status" value="1"/>
</dbReference>
<dbReference type="Gene3D" id="1.20.58.80">
    <property type="entry name" value="Phosphotransferase system, lactose/cellobiose-type IIA subunit"/>
    <property type="match status" value="1"/>
</dbReference>
<dbReference type="SUPFAM" id="SSF116846">
    <property type="entry name" value="MIT domain"/>
    <property type="match status" value="1"/>
</dbReference>
<dbReference type="Proteomes" id="UP000269221">
    <property type="component" value="Unassembled WGS sequence"/>
</dbReference>
<dbReference type="CDD" id="cd02677">
    <property type="entry name" value="MIT_SNX15"/>
    <property type="match status" value="1"/>
</dbReference>
<dbReference type="InterPro" id="IPR011009">
    <property type="entry name" value="Kinase-like_dom_sf"/>
</dbReference>
<dbReference type="InterPro" id="IPR051866">
    <property type="entry name" value="Intracell_Sig-Traffick_Protein"/>
</dbReference>
<gene>
    <name evidence="4" type="ORF">DUI87_09920</name>
</gene>
<dbReference type="EMBL" id="QRBI01000106">
    <property type="protein sequence ID" value="RMC12405.1"/>
    <property type="molecule type" value="Genomic_DNA"/>
</dbReference>
<dbReference type="Gene3D" id="1.10.510.10">
    <property type="entry name" value="Transferase(Phosphotransferase) domain 1"/>
    <property type="match status" value="1"/>
</dbReference>
<dbReference type="AlphaFoldDB" id="A0A3M0KH57"/>
<dbReference type="InterPro" id="IPR000719">
    <property type="entry name" value="Prot_kinase_dom"/>
</dbReference>
<dbReference type="GO" id="GO:0035091">
    <property type="term" value="F:phosphatidylinositol binding"/>
    <property type="evidence" value="ECO:0007669"/>
    <property type="project" value="InterPro"/>
</dbReference>
<feature type="compositionally biased region" description="Basic and acidic residues" evidence="1">
    <location>
        <begin position="247"/>
        <end position="258"/>
    </location>
</feature>
<feature type="compositionally biased region" description="Low complexity" evidence="1">
    <location>
        <begin position="585"/>
        <end position="595"/>
    </location>
</feature>
<dbReference type="PROSITE" id="PS50011">
    <property type="entry name" value="PROTEIN_KINASE_DOM"/>
    <property type="match status" value="1"/>
</dbReference>
<accession>A0A3M0KH57</accession>
<organism evidence="4 5">
    <name type="scientific">Hirundo rustica rustica</name>
    <dbReference type="NCBI Taxonomy" id="333673"/>
    <lineage>
        <taxon>Eukaryota</taxon>
        <taxon>Metazoa</taxon>
        <taxon>Chordata</taxon>
        <taxon>Craniata</taxon>
        <taxon>Vertebrata</taxon>
        <taxon>Euteleostomi</taxon>
        <taxon>Archelosauria</taxon>
        <taxon>Archosauria</taxon>
        <taxon>Dinosauria</taxon>
        <taxon>Saurischia</taxon>
        <taxon>Theropoda</taxon>
        <taxon>Coelurosauria</taxon>
        <taxon>Aves</taxon>
        <taxon>Neognathae</taxon>
        <taxon>Neoaves</taxon>
        <taxon>Telluraves</taxon>
        <taxon>Australaves</taxon>
        <taxon>Passeriformes</taxon>
        <taxon>Sylvioidea</taxon>
        <taxon>Hirundinidae</taxon>
        <taxon>Hirundo</taxon>
    </lineage>
</organism>
<keyword evidence="5" id="KW-1185">Reference proteome</keyword>
<evidence type="ECO:0000313" key="4">
    <source>
        <dbReference type="EMBL" id="RMC12405.1"/>
    </source>
</evidence>
<reference evidence="4 5" key="1">
    <citation type="submission" date="2018-07" db="EMBL/GenBank/DDBJ databases">
        <title>A high quality draft genome assembly of the barn swallow (H. rustica rustica).</title>
        <authorList>
            <person name="Formenti G."/>
            <person name="Chiara M."/>
            <person name="Poveda L."/>
            <person name="Francoijs K.-J."/>
            <person name="Bonisoli-Alquati A."/>
            <person name="Canova L."/>
            <person name="Gianfranceschi L."/>
            <person name="Horner D.S."/>
            <person name="Saino N."/>
        </authorList>
    </citation>
    <scope>NUCLEOTIDE SEQUENCE [LARGE SCALE GENOMIC DNA]</scope>
    <source>
        <strain evidence="4">Chelidonia</strain>
        <tissue evidence="4">Blood</tissue>
    </source>
</reference>
<dbReference type="GO" id="GO:0005769">
    <property type="term" value="C:early endosome"/>
    <property type="evidence" value="ECO:0007669"/>
    <property type="project" value="TreeGrafter"/>
</dbReference>
<dbReference type="STRING" id="333673.A0A3M0KH57"/>
<dbReference type="InterPro" id="IPR036871">
    <property type="entry name" value="PX_dom_sf"/>
</dbReference>
<feature type="region of interest" description="Disordered" evidence="1">
    <location>
        <begin position="215"/>
        <end position="263"/>
    </location>
</feature>
<dbReference type="Pfam" id="PF04212">
    <property type="entry name" value="MIT"/>
    <property type="match status" value="1"/>
</dbReference>
<name>A0A3M0KH57_HIRRU</name>
<evidence type="ECO:0000259" key="3">
    <source>
        <dbReference type="PROSITE" id="PS50195"/>
    </source>
</evidence>
<dbReference type="Pfam" id="PF00069">
    <property type="entry name" value="Pkinase"/>
    <property type="match status" value="1"/>
</dbReference>
<dbReference type="SMART" id="SM00745">
    <property type="entry name" value="MIT"/>
    <property type="match status" value="1"/>
</dbReference>
<dbReference type="SMART" id="SM00220">
    <property type="entry name" value="S_TKc"/>
    <property type="match status" value="1"/>
</dbReference>
<dbReference type="GO" id="GO:0005524">
    <property type="term" value="F:ATP binding"/>
    <property type="evidence" value="ECO:0007669"/>
    <property type="project" value="InterPro"/>
</dbReference>
<dbReference type="SMART" id="SM00312">
    <property type="entry name" value="PX"/>
    <property type="match status" value="1"/>
</dbReference>
<dbReference type="GO" id="GO:0004672">
    <property type="term" value="F:protein kinase activity"/>
    <property type="evidence" value="ECO:0007669"/>
    <property type="project" value="InterPro"/>
</dbReference>
<dbReference type="OrthoDB" id="1278353at2759"/>
<dbReference type="SUPFAM" id="SSF56112">
    <property type="entry name" value="Protein kinase-like (PK-like)"/>
    <property type="match status" value="1"/>
</dbReference>
<feature type="region of interest" description="Disordered" evidence="1">
    <location>
        <begin position="937"/>
        <end position="978"/>
    </location>
</feature>
<dbReference type="SUPFAM" id="SSF64268">
    <property type="entry name" value="PX domain"/>
    <property type="match status" value="1"/>
</dbReference>
<feature type="region of interest" description="Disordered" evidence="1">
    <location>
        <begin position="539"/>
        <end position="619"/>
    </location>
</feature>
<feature type="domain" description="PX" evidence="3">
    <location>
        <begin position="1"/>
        <end position="120"/>
    </location>
</feature>
<evidence type="ECO:0000259" key="2">
    <source>
        <dbReference type="PROSITE" id="PS50011"/>
    </source>
</evidence>